<organism evidence="8 9">
    <name type="scientific">Paenibacillus sabuli</name>
    <dbReference type="NCBI Taxonomy" id="2772509"/>
    <lineage>
        <taxon>Bacteria</taxon>
        <taxon>Bacillati</taxon>
        <taxon>Bacillota</taxon>
        <taxon>Bacilli</taxon>
        <taxon>Bacillales</taxon>
        <taxon>Paenibacillaceae</taxon>
        <taxon>Paenibacillus</taxon>
    </lineage>
</organism>
<evidence type="ECO:0000313" key="9">
    <source>
        <dbReference type="Proteomes" id="UP000621560"/>
    </source>
</evidence>
<dbReference type="SUPFAM" id="SSF161098">
    <property type="entry name" value="MetI-like"/>
    <property type="match status" value="1"/>
</dbReference>
<evidence type="ECO:0008006" key="10">
    <source>
        <dbReference type="Google" id="ProtNLM"/>
    </source>
</evidence>
<keyword evidence="3" id="KW-1003">Cell membrane</keyword>
<keyword evidence="6 7" id="KW-0472">Membrane</keyword>
<reference evidence="8" key="1">
    <citation type="submission" date="2020-09" db="EMBL/GenBank/DDBJ databases">
        <title>A novel bacterium of genus Paenibacillus, isolated from South China Sea.</title>
        <authorList>
            <person name="Huang H."/>
            <person name="Mo K."/>
            <person name="Hu Y."/>
        </authorList>
    </citation>
    <scope>NUCLEOTIDE SEQUENCE</scope>
    <source>
        <strain evidence="8">IB182496</strain>
    </source>
</reference>
<evidence type="ECO:0000256" key="6">
    <source>
        <dbReference type="ARBA" id="ARBA00023136"/>
    </source>
</evidence>
<keyword evidence="5 7" id="KW-1133">Transmembrane helix</keyword>
<dbReference type="GO" id="GO:0005886">
    <property type="term" value="C:plasma membrane"/>
    <property type="evidence" value="ECO:0007669"/>
    <property type="project" value="UniProtKB-SubCell"/>
</dbReference>
<dbReference type="RefSeq" id="WP_190921630.1">
    <property type="nucleotide sequence ID" value="NZ_JACXIZ010000073.1"/>
</dbReference>
<evidence type="ECO:0000313" key="8">
    <source>
        <dbReference type="EMBL" id="MBD2848533.1"/>
    </source>
</evidence>
<keyword evidence="2" id="KW-0813">Transport</keyword>
<gene>
    <name evidence="8" type="ORF">IDH44_25415</name>
</gene>
<dbReference type="InterPro" id="IPR035906">
    <property type="entry name" value="MetI-like_sf"/>
</dbReference>
<feature type="transmembrane region" description="Helical" evidence="7">
    <location>
        <begin position="20"/>
        <end position="44"/>
    </location>
</feature>
<evidence type="ECO:0000256" key="5">
    <source>
        <dbReference type="ARBA" id="ARBA00022989"/>
    </source>
</evidence>
<comment type="caution">
    <text evidence="8">The sequence shown here is derived from an EMBL/GenBank/DDBJ whole genome shotgun (WGS) entry which is preliminary data.</text>
</comment>
<dbReference type="PANTHER" id="PTHR43744:SF9">
    <property type="entry name" value="POLYGALACTURONAN_RHAMNOGALACTURONAN TRANSPORT SYSTEM PERMEASE PROTEIN YTCP"/>
    <property type="match status" value="1"/>
</dbReference>
<dbReference type="PANTHER" id="PTHR43744">
    <property type="entry name" value="ABC TRANSPORTER PERMEASE PROTEIN MG189-RELATED-RELATED"/>
    <property type="match status" value="1"/>
</dbReference>
<dbReference type="EMBL" id="JACXIZ010000073">
    <property type="protein sequence ID" value="MBD2848533.1"/>
    <property type="molecule type" value="Genomic_DNA"/>
</dbReference>
<accession>A0A927BX71</accession>
<evidence type="ECO:0000256" key="4">
    <source>
        <dbReference type="ARBA" id="ARBA00022692"/>
    </source>
</evidence>
<dbReference type="Proteomes" id="UP000621560">
    <property type="component" value="Unassembled WGS sequence"/>
</dbReference>
<feature type="transmembrane region" description="Helical" evidence="7">
    <location>
        <begin position="90"/>
        <end position="108"/>
    </location>
</feature>
<evidence type="ECO:0000256" key="2">
    <source>
        <dbReference type="ARBA" id="ARBA00022448"/>
    </source>
</evidence>
<protein>
    <recommendedName>
        <fullName evidence="10">Carbohydrate ABC transporter permease</fullName>
    </recommendedName>
</protein>
<comment type="subcellular location">
    <subcellularLocation>
        <location evidence="1">Cell membrane</location>
        <topology evidence="1">Multi-pass membrane protein</topology>
    </subcellularLocation>
</comment>
<keyword evidence="9" id="KW-1185">Reference proteome</keyword>
<evidence type="ECO:0000256" key="3">
    <source>
        <dbReference type="ARBA" id="ARBA00022475"/>
    </source>
</evidence>
<evidence type="ECO:0000256" key="1">
    <source>
        <dbReference type="ARBA" id="ARBA00004651"/>
    </source>
</evidence>
<keyword evidence="4 7" id="KW-0812">Transmembrane</keyword>
<dbReference type="Gene3D" id="1.10.3720.10">
    <property type="entry name" value="MetI-like"/>
    <property type="match status" value="1"/>
</dbReference>
<dbReference type="AlphaFoldDB" id="A0A927BX71"/>
<proteinExistence type="predicted"/>
<sequence length="116" mass="13408">MLTGKKKRSYRWFQPGEGVLSRLFDVVNVILMLLLTVIMLYPFVYVTAASLSQPAMLASGAVSWWPKGFTTLAYQRVAEDPFIWLSYWNTIKYTLLQTLFGLLVHNSLNSRSHLRY</sequence>
<evidence type="ECO:0000256" key="7">
    <source>
        <dbReference type="SAM" id="Phobius"/>
    </source>
</evidence>
<name>A0A927BX71_9BACL</name>